<protein>
    <recommendedName>
        <fullName evidence="5">Uridine kinase</fullName>
        <ecNumber evidence="5">2.7.1.48</ecNumber>
    </recommendedName>
</protein>
<dbReference type="EC" id="2.7.1.48" evidence="5"/>
<dbReference type="GO" id="GO:0005524">
    <property type="term" value="F:ATP binding"/>
    <property type="evidence" value="ECO:0007669"/>
    <property type="project" value="UniProtKB-KW"/>
</dbReference>
<dbReference type="InterPro" id="IPR006083">
    <property type="entry name" value="PRK/URK"/>
</dbReference>
<accession>A0A9W7A0H7</accession>
<comment type="catalytic activity">
    <reaction evidence="5">
        <text>cytidine + ATP = CMP + ADP + H(+)</text>
        <dbReference type="Rhea" id="RHEA:24674"/>
        <dbReference type="ChEBI" id="CHEBI:15378"/>
        <dbReference type="ChEBI" id="CHEBI:17562"/>
        <dbReference type="ChEBI" id="CHEBI:30616"/>
        <dbReference type="ChEBI" id="CHEBI:60377"/>
        <dbReference type="ChEBI" id="CHEBI:456216"/>
        <dbReference type="EC" id="2.7.1.48"/>
    </reaction>
</comment>
<comment type="pathway">
    <text evidence="5">Pyrimidine metabolism; CTP biosynthesis via salvage pathway; CTP from cytidine: step 1/3.</text>
</comment>
<dbReference type="InterPro" id="IPR000764">
    <property type="entry name" value="Uridine_kinase-like"/>
</dbReference>
<evidence type="ECO:0000256" key="7">
    <source>
        <dbReference type="SAM" id="Phobius"/>
    </source>
</evidence>
<dbReference type="PRINTS" id="PR00988">
    <property type="entry name" value="URIDINKINASE"/>
</dbReference>
<evidence type="ECO:0000256" key="2">
    <source>
        <dbReference type="ARBA" id="ARBA00022679"/>
    </source>
</evidence>
<dbReference type="Pfam" id="PF00485">
    <property type="entry name" value="PRK"/>
    <property type="match status" value="1"/>
</dbReference>
<keyword evidence="3 5" id="KW-0547">Nucleotide-binding</keyword>
<dbReference type="OrthoDB" id="10257085at2759"/>
<evidence type="ECO:0000313" key="9">
    <source>
        <dbReference type="EMBL" id="GMH61801.1"/>
    </source>
</evidence>
<comment type="similarity">
    <text evidence="5">Belongs to the uridine kinase family.</text>
</comment>
<dbReference type="GO" id="GO:0004849">
    <property type="term" value="F:uridine kinase activity"/>
    <property type="evidence" value="ECO:0007669"/>
    <property type="project" value="UniProtKB-EC"/>
</dbReference>
<keyword evidence="2 5" id="KW-0808">Transferase</keyword>
<keyword evidence="5" id="KW-0067">ATP-binding</keyword>
<feature type="compositionally biased region" description="Low complexity" evidence="6">
    <location>
        <begin position="62"/>
        <end position="89"/>
    </location>
</feature>
<dbReference type="EMBL" id="BRXW01000511">
    <property type="protein sequence ID" value="GMH61801.1"/>
    <property type="molecule type" value="Genomic_DNA"/>
</dbReference>
<dbReference type="PANTHER" id="PTHR10285">
    <property type="entry name" value="URIDINE KINASE"/>
    <property type="match status" value="1"/>
</dbReference>
<evidence type="ECO:0000256" key="3">
    <source>
        <dbReference type="ARBA" id="ARBA00022741"/>
    </source>
</evidence>
<proteinExistence type="inferred from homology"/>
<keyword evidence="7" id="KW-0472">Membrane</keyword>
<comment type="catalytic activity">
    <reaction evidence="5">
        <text>uridine + ATP = UMP + ADP + H(+)</text>
        <dbReference type="Rhea" id="RHEA:16825"/>
        <dbReference type="ChEBI" id="CHEBI:15378"/>
        <dbReference type="ChEBI" id="CHEBI:16704"/>
        <dbReference type="ChEBI" id="CHEBI:30616"/>
        <dbReference type="ChEBI" id="CHEBI:57865"/>
        <dbReference type="ChEBI" id="CHEBI:456216"/>
        <dbReference type="EC" id="2.7.1.48"/>
    </reaction>
</comment>
<evidence type="ECO:0000313" key="10">
    <source>
        <dbReference type="Proteomes" id="UP001165122"/>
    </source>
</evidence>
<evidence type="ECO:0000256" key="6">
    <source>
        <dbReference type="SAM" id="MobiDB-lite"/>
    </source>
</evidence>
<dbReference type="Proteomes" id="UP001165122">
    <property type="component" value="Unassembled WGS sequence"/>
</dbReference>
<keyword evidence="10" id="KW-1185">Reference proteome</keyword>
<feature type="region of interest" description="Disordered" evidence="6">
    <location>
        <begin position="346"/>
        <end position="369"/>
    </location>
</feature>
<reference evidence="10" key="1">
    <citation type="journal article" date="2023" name="Commun. Biol.">
        <title>Genome analysis of Parmales, the sister group of diatoms, reveals the evolutionary specialization of diatoms from phago-mixotrophs to photoautotrophs.</title>
        <authorList>
            <person name="Ban H."/>
            <person name="Sato S."/>
            <person name="Yoshikawa S."/>
            <person name="Yamada K."/>
            <person name="Nakamura Y."/>
            <person name="Ichinomiya M."/>
            <person name="Sato N."/>
            <person name="Blanc-Mathieu R."/>
            <person name="Endo H."/>
            <person name="Kuwata A."/>
            <person name="Ogata H."/>
        </authorList>
    </citation>
    <scope>NUCLEOTIDE SEQUENCE [LARGE SCALE GENOMIC DNA]</scope>
    <source>
        <strain evidence="10">NIES 3700</strain>
    </source>
</reference>
<gene>
    <name evidence="9" type="ORF">TrLO_g7567</name>
</gene>
<evidence type="ECO:0000256" key="4">
    <source>
        <dbReference type="ARBA" id="ARBA00022777"/>
    </source>
</evidence>
<dbReference type="Gene3D" id="3.40.50.300">
    <property type="entry name" value="P-loop containing nucleotide triphosphate hydrolases"/>
    <property type="match status" value="1"/>
</dbReference>
<feature type="domain" description="Phosphoribulokinase/uridine kinase" evidence="8">
    <location>
        <begin position="131"/>
        <end position="312"/>
    </location>
</feature>
<comment type="caution">
    <text evidence="9">The sequence shown here is derived from an EMBL/GenBank/DDBJ whole genome shotgun (WGS) entry which is preliminary data.</text>
</comment>
<dbReference type="AlphaFoldDB" id="A0A9W7A0H7"/>
<keyword evidence="4 5" id="KW-0418">Kinase</keyword>
<dbReference type="CDD" id="cd02023">
    <property type="entry name" value="UMPK"/>
    <property type="match status" value="1"/>
</dbReference>
<feature type="region of interest" description="Disordered" evidence="6">
    <location>
        <begin position="31"/>
        <end position="111"/>
    </location>
</feature>
<sequence length="369" mass="40796">MTTTRNNPYFWAVGGLVIGVGLAVIIQQHGAEKRSKSAPQPSPGSPVHRAALSRRMSDPLDGRSSSPSSFSLGPSSSSNGHGNGRSNGDPTSPKKFQNLRPDPHTSNHNFSPLIGTIREIQERPEGAPILVVGIAGGSGSGKTTLAQAIYTALGRENNVTFISHDSYYKDLSSWTMSQREQQNFDHPNSLDTDLLVGHIEQLRNGNEVLIPNYDFSTHSRTSEKTVARPRRVILVEGILIFTEPRLTELLDVKIFVDTESDVRLIRRVTRDCQERGRSLDQVLDQYMRTVRPMHNEFVEPSKRQADIIVPVGINSVALSLITDHLKTALVEATGVTYMSTPFDEENKRERTAGAMSREVSAERLDLMNE</sequence>
<dbReference type="SUPFAM" id="SSF52540">
    <property type="entry name" value="P-loop containing nucleoside triphosphate hydrolases"/>
    <property type="match status" value="1"/>
</dbReference>
<comment type="pathway">
    <text evidence="1 5">Pyrimidine metabolism; UMP biosynthesis via salvage pathway; UMP from uridine: step 1/1.</text>
</comment>
<feature type="compositionally biased region" description="Basic and acidic residues" evidence="6">
    <location>
        <begin position="359"/>
        <end position="369"/>
    </location>
</feature>
<keyword evidence="7" id="KW-0812">Transmembrane</keyword>
<keyword evidence="7" id="KW-1133">Transmembrane helix</keyword>
<dbReference type="InterPro" id="IPR027417">
    <property type="entry name" value="P-loop_NTPase"/>
</dbReference>
<evidence type="ECO:0000259" key="8">
    <source>
        <dbReference type="Pfam" id="PF00485"/>
    </source>
</evidence>
<organism evidence="9 10">
    <name type="scientific">Triparma laevis f. longispina</name>
    <dbReference type="NCBI Taxonomy" id="1714387"/>
    <lineage>
        <taxon>Eukaryota</taxon>
        <taxon>Sar</taxon>
        <taxon>Stramenopiles</taxon>
        <taxon>Ochrophyta</taxon>
        <taxon>Bolidophyceae</taxon>
        <taxon>Parmales</taxon>
        <taxon>Triparmaceae</taxon>
        <taxon>Triparma</taxon>
    </lineage>
</organism>
<dbReference type="NCBIfam" id="TIGR00235">
    <property type="entry name" value="udk"/>
    <property type="match status" value="1"/>
</dbReference>
<name>A0A9W7A0H7_9STRA</name>
<evidence type="ECO:0000256" key="5">
    <source>
        <dbReference type="RuleBase" id="RU003825"/>
    </source>
</evidence>
<evidence type="ECO:0000256" key="1">
    <source>
        <dbReference type="ARBA" id="ARBA00004690"/>
    </source>
</evidence>
<dbReference type="NCBIfam" id="NF004018">
    <property type="entry name" value="PRK05480.1"/>
    <property type="match status" value="1"/>
</dbReference>
<feature type="transmembrane region" description="Helical" evidence="7">
    <location>
        <begin position="6"/>
        <end position="26"/>
    </location>
</feature>